<evidence type="ECO:0000313" key="3">
    <source>
        <dbReference type="EMBL" id="MPY10000.1"/>
    </source>
</evidence>
<dbReference type="Pfam" id="PF00583">
    <property type="entry name" value="Acetyltransf_1"/>
    <property type="match status" value="1"/>
</dbReference>
<evidence type="ECO:0000313" key="4">
    <source>
        <dbReference type="Proteomes" id="UP000326464"/>
    </source>
</evidence>
<reference evidence="4" key="1">
    <citation type="submission" date="2019-07" db="EMBL/GenBank/DDBJ databases">
        <title>Arthrobacter KR32 sp. nov., isolated from mountain cheese made of cows milk.</title>
        <authorList>
            <person name="Flegler A."/>
        </authorList>
    </citation>
    <scope>NUCLEOTIDE SEQUENCE [LARGE SCALE GENOMIC DNA]</scope>
    <source>
        <strain evidence="4">KR32</strain>
    </source>
</reference>
<evidence type="ECO:0000256" key="1">
    <source>
        <dbReference type="SAM" id="MobiDB-lite"/>
    </source>
</evidence>
<accession>A0A7X1TMZ1</accession>
<dbReference type="EMBL" id="VJXX01000001">
    <property type="protein sequence ID" value="MPY10000.1"/>
    <property type="molecule type" value="Genomic_DNA"/>
</dbReference>
<comment type="caution">
    <text evidence="3">The sequence shown here is derived from an EMBL/GenBank/DDBJ whole genome shotgun (WGS) entry which is preliminary data.</text>
</comment>
<keyword evidence="3" id="KW-0808">Transferase</keyword>
<proteinExistence type="predicted"/>
<feature type="region of interest" description="Disordered" evidence="1">
    <location>
        <begin position="1"/>
        <end position="26"/>
    </location>
</feature>
<dbReference type="OrthoDB" id="5243635at2"/>
<evidence type="ECO:0000259" key="2">
    <source>
        <dbReference type="PROSITE" id="PS51186"/>
    </source>
</evidence>
<dbReference type="AlphaFoldDB" id="A0A7X1TMZ1"/>
<sequence>MAGWCWTPRHRSRATAGPDRAGVGTVAGEGGTVQSSWVIREATAVDAPGFARSQIDAWRAAYGGILPADYLARMDHARLTTGWEQRLGAQTPDVRQLVLAVGGEVAGWSGFGLPRDDVDRGVGELQAINLAPEYWSRGFGSRLFTRSVTELAGMGYGSGYLWVAAGNARALVFYARHGWRADGVEKDDDRFDPPLRELRVSCSVLA</sequence>
<keyword evidence="4" id="KW-1185">Reference proteome</keyword>
<feature type="domain" description="N-acetyltransferase" evidence="2">
    <location>
        <begin position="37"/>
        <end position="196"/>
    </location>
</feature>
<dbReference type="Gene3D" id="3.40.630.30">
    <property type="match status" value="1"/>
</dbReference>
<dbReference type="CDD" id="cd04301">
    <property type="entry name" value="NAT_SF"/>
    <property type="match status" value="1"/>
</dbReference>
<dbReference type="PROSITE" id="PS51186">
    <property type="entry name" value="GNAT"/>
    <property type="match status" value="1"/>
</dbReference>
<protein>
    <submittedName>
        <fullName evidence="3">GNAT family N-acetyltransferase</fullName>
    </submittedName>
</protein>
<dbReference type="InterPro" id="IPR000182">
    <property type="entry name" value="GNAT_dom"/>
</dbReference>
<dbReference type="SUPFAM" id="SSF55729">
    <property type="entry name" value="Acyl-CoA N-acyltransferases (Nat)"/>
    <property type="match status" value="1"/>
</dbReference>
<dbReference type="InterPro" id="IPR016181">
    <property type="entry name" value="Acyl_CoA_acyltransferase"/>
</dbReference>
<name>A0A7X1TMZ1_9MICC</name>
<organism evidence="3 4">
    <name type="scientific">Arthrobacter bussei</name>
    <dbReference type="NCBI Taxonomy" id="2594179"/>
    <lineage>
        <taxon>Bacteria</taxon>
        <taxon>Bacillati</taxon>
        <taxon>Actinomycetota</taxon>
        <taxon>Actinomycetes</taxon>
        <taxon>Micrococcales</taxon>
        <taxon>Micrococcaceae</taxon>
        <taxon>Arthrobacter</taxon>
    </lineage>
</organism>
<gene>
    <name evidence="3" type="ORF">FNH21_04595</name>
</gene>
<dbReference type="Proteomes" id="UP000326464">
    <property type="component" value="Unassembled WGS sequence"/>
</dbReference>
<dbReference type="GO" id="GO:0016747">
    <property type="term" value="F:acyltransferase activity, transferring groups other than amino-acyl groups"/>
    <property type="evidence" value="ECO:0007669"/>
    <property type="project" value="InterPro"/>
</dbReference>